<dbReference type="Proteomes" id="UP000622653">
    <property type="component" value="Unassembled WGS sequence"/>
</dbReference>
<name>A0A8J7G1P0_9BACL</name>
<reference evidence="1" key="1">
    <citation type="submission" date="2020-11" db="EMBL/GenBank/DDBJ databases">
        <title>Multidrug resistant novel bacterium Savagea serpentis sp. nov., isolated from the scats of a vine snake (Ahaetulla nasuta).</title>
        <authorList>
            <person name="Venkata Ramana V."/>
            <person name="Vikas Patil S."/>
            <person name="Yogita Lugani V."/>
        </authorList>
    </citation>
    <scope>NUCLEOTIDE SEQUENCE</scope>
    <source>
        <strain evidence="1">SN6</strain>
    </source>
</reference>
<comment type="caution">
    <text evidence="1">The sequence shown here is derived from an EMBL/GenBank/DDBJ whole genome shotgun (WGS) entry which is preliminary data.</text>
</comment>
<dbReference type="AlphaFoldDB" id="A0A8J7G1P0"/>
<sequence length="253" mass="30159">MAEEKRGVMCFTVGSINYSLETESSDRDELHFVLPSSLRHVMLGNICKTTQTIDEEAKIDRLEVDVRNMMQWIKKPNMSNSSFLWAKEVRCTKEFQSFYDELDASVPFILYENRKNLLYSTLGMLTKSMDCIQKEKDAKALVNFYLYALHTQFVCQFGERIDTEELKAYFQGNHPLKRDGRLHETLRQFKRNHTEQAFNELLRKVFELQRTLQNELNTMEYEKHDRLDEWMNHLENLLAQAIWQWTKKIQHIS</sequence>
<evidence type="ECO:0000313" key="1">
    <source>
        <dbReference type="EMBL" id="MBF4500530.1"/>
    </source>
</evidence>
<dbReference type="EMBL" id="JADKPV010000001">
    <property type="protein sequence ID" value="MBF4500530.1"/>
    <property type="molecule type" value="Genomic_DNA"/>
</dbReference>
<dbReference type="RefSeq" id="WP_194561966.1">
    <property type="nucleotide sequence ID" value="NZ_JADKPV010000001.1"/>
</dbReference>
<accession>A0A8J7G1P0</accession>
<evidence type="ECO:0000313" key="2">
    <source>
        <dbReference type="Proteomes" id="UP000622653"/>
    </source>
</evidence>
<organism evidence="1 2">
    <name type="scientific">Savagea serpentis</name>
    <dbReference type="NCBI Taxonomy" id="2785297"/>
    <lineage>
        <taxon>Bacteria</taxon>
        <taxon>Bacillati</taxon>
        <taxon>Bacillota</taxon>
        <taxon>Bacilli</taxon>
        <taxon>Bacillales</taxon>
        <taxon>Caryophanaceae</taxon>
        <taxon>Savagea</taxon>
    </lineage>
</organism>
<proteinExistence type="predicted"/>
<protein>
    <submittedName>
        <fullName evidence="1">Uncharacterized protein</fullName>
    </submittedName>
</protein>
<keyword evidence="2" id="KW-1185">Reference proteome</keyword>
<gene>
    <name evidence="1" type="ORF">IRY55_04060</name>
</gene>